<dbReference type="Pfam" id="PF00061">
    <property type="entry name" value="Lipocalin"/>
    <property type="match status" value="1"/>
</dbReference>
<evidence type="ECO:0000313" key="5">
    <source>
        <dbReference type="WBParaSite" id="PTRK_0000252300.1"/>
    </source>
</evidence>
<feature type="domain" description="Lipocalin/cytosolic fatty-acid binding" evidence="3">
    <location>
        <begin position="7"/>
        <end position="134"/>
    </location>
</feature>
<accession>A0A0N4Z5X9</accession>
<name>A0A0N4Z5X9_PARTI</name>
<dbReference type="SUPFAM" id="SSF50814">
    <property type="entry name" value="Lipocalins"/>
    <property type="match status" value="1"/>
</dbReference>
<evidence type="ECO:0000256" key="1">
    <source>
        <dbReference type="ARBA" id="ARBA00008390"/>
    </source>
</evidence>
<keyword evidence="2" id="KW-0446">Lipid-binding</keyword>
<dbReference type="CDD" id="cd00742">
    <property type="entry name" value="FABP"/>
    <property type="match status" value="1"/>
</dbReference>
<evidence type="ECO:0000256" key="2">
    <source>
        <dbReference type="ARBA" id="ARBA00023121"/>
    </source>
</evidence>
<keyword evidence="4" id="KW-1185">Reference proteome</keyword>
<dbReference type="PANTHER" id="PTHR11955">
    <property type="entry name" value="FATTY ACID BINDING PROTEIN"/>
    <property type="match status" value="1"/>
</dbReference>
<dbReference type="InterPro" id="IPR031259">
    <property type="entry name" value="ILBP"/>
</dbReference>
<dbReference type="AlphaFoldDB" id="A0A0N4Z5X9"/>
<evidence type="ECO:0000259" key="3">
    <source>
        <dbReference type="Pfam" id="PF00061"/>
    </source>
</evidence>
<comment type="similarity">
    <text evidence="1">Belongs to the calycin superfamily. Fatty-acid binding protein (FABP) family.</text>
</comment>
<dbReference type="InterPro" id="IPR012674">
    <property type="entry name" value="Calycin"/>
</dbReference>
<dbReference type="STRING" id="131310.A0A0N4Z5X9"/>
<dbReference type="GO" id="GO:0005504">
    <property type="term" value="F:fatty acid binding"/>
    <property type="evidence" value="ECO:0007669"/>
    <property type="project" value="UniProtKB-ARBA"/>
</dbReference>
<reference evidence="5" key="1">
    <citation type="submission" date="2017-02" db="UniProtKB">
        <authorList>
            <consortium name="WormBaseParasite"/>
        </authorList>
    </citation>
    <scope>IDENTIFICATION</scope>
</reference>
<dbReference type="Gene3D" id="2.40.128.20">
    <property type="match status" value="1"/>
</dbReference>
<dbReference type="Proteomes" id="UP000038045">
    <property type="component" value="Unplaced"/>
</dbReference>
<proteinExistence type="inferred from homology"/>
<protein>
    <submittedName>
        <fullName evidence="5">Lipocln_cytosolic_FA-bd_dom domain-containing protein</fullName>
    </submittedName>
</protein>
<evidence type="ECO:0000313" key="4">
    <source>
        <dbReference type="Proteomes" id="UP000038045"/>
    </source>
</evidence>
<dbReference type="InterPro" id="IPR000566">
    <property type="entry name" value="Lipocln_cytosolic_FA-bd_dom"/>
</dbReference>
<dbReference type="WBParaSite" id="PTRK_0000252300.1">
    <property type="protein sequence ID" value="PTRK_0000252300.1"/>
    <property type="gene ID" value="PTRK_0000252300"/>
</dbReference>
<sequence length="139" mass="15767">MGLSDLAGVWNLQDSINFDEYLKQCGIGYLTRKLAATIKPVLTITVDGDNVSINSCSTFKNHTTSFKLNQEFEENSIDGRVFKTIFTWANEKLIQKQTAIKPEDKASVMERYVKDGKLFIDMDCEGVKAQRIYTKAENK</sequence>
<dbReference type="PRINTS" id="PR00178">
    <property type="entry name" value="FATTYACIDBP"/>
</dbReference>
<dbReference type="FunFam" id="2.40.128.20:FF:000001">
    <property type="entry name" value="Fatty acid-binding protein, adipocyte"/>
    <property type="match status" value="1"/>
</dbReference>
<organism evidence="4 5">
    <name type="scientific">Parastrongyloides trichosuri</name>
    <name type="common">Possum-specific nematode worm</name>
    <dbReference type="NCBI Taxonomy" id="131310"/>
    <lineage>
        <taxon>Eukaryota</taxon>
        <taxon>Metazoa</taxon>
        <taxon>Ecdysozoa</taxon>
        <taxon>Nematoda</taxon>
        <taxon>Chromadorea</taxon>
        <taxon>Rhabditida</taxon>
        <taxon>Tylenchina</taxon>
        <taxon>Panagrolaimomorpha</taxon>
        <taxon>Strongyloidoidea</taxon>
        <taxon>Strongyloididae</taxon>
        <taxon>Parastrongyloides</taxon>
    </lineage>
</organism>
<dbReference type="InterPro" id="IPR000463">
    <property type="entry name" value="Fatty_acid-bd"/>
</dbReference>